<proteinExistence type="predicted"/>
<sequence length="67" mass="6928">MSGQFIGSCRTVGDANRNQMSGQFMGSCRTVVKVVPSKGVPNVSKGVPSKGVPNSSKGVPDSSWRGT</sequence>
<gene>
    <name evidence="2" type="ORF">HYC85_029380</name>
</gene>
<dbReference type="EMBL" id="JACBKZ010000014">
    <property type="protein sequence ID" value="KAF5933209.1"/>
    <property type="molecule type" value="Genomic_DNA"/>
</dbReference>
<dbReference type="Proteomes" id="UP000593564">
    <property type="component" value="Unassembled WGS sequence"/>
</dbReference>
<feature type="region of interest" description="Disordered" evidence="1">
    <location>
        <begin position="1"/>
        <end position="21"/>
    </location>
</feature>
<protein>
    <submittedName>
        <fullName evidence="2">Uncharacterized protein</fullName>
    </submittedName>
</protein>
<evidence type="ECO:0000313" key="2">
    <source>
        <dbReference type="EMBL" id="KAF5933209.1"/>
    </source>
</evidence>
<reference evidence="2 3" key="2">
    <citation type="submission" date="2020-07" db="EMBL/GenBank/DDBJ databases">
        <title>Genome assembly of wild tea tree DASZ reveals pedigree and selection history of tea varieties.</title>
        <authorList>
            <person name="Zhang W."/>
        </authorList>
    </citation>
    <scope>NUCLEOTIDE SEQUENCE [LARGE SCALE GENOMIC DNA]</scope>
    <source>
        <strain evidence="3">cv. G240</strain>
        <tissue evidence="2">Leaf</tissue>
    </source>
</reference>
<dbReference type="AlphaFoldDB" id="A0A7J7FY31"/>
<feature type="region of interest" description="Disordered" evidence="1">
    <location>
        <begin position="38"/>
        <end position="67"/>
    </location>
</feature>
<name>A0A7J7FY31_CAMSI</name>
<evidence type="ECO:0000313" key="3">
    <source>
        <dbReference type="Proteomes" id="UP000593564"/>
    </source>
</evidence>
<evidence type="ECO:0000256" key="1">
    <source>
        <dbReference type="SAM" id="MobiDB-lite"/>
    </source>
</evidence>
<accession>A0A7J7FY31</accession>
<comment type="caution">
    <text evidence="2">The sequence shown here is derived from an EMBL/GenBank/DDBJ whole genome shotgun (WGS) entry which is preliminary data.</text>
</comment>
<organism evidence="2 3">
    <name type="scientific">Camellia sinensis</name>
    <name type="common">Tea plant</name>
    <name type="synonym">Thea sinensis</name>
    <dbReference type="NCBI Taxonomy" id="4442"/>
    <lineage>
        <taxon>Eukaryota</taxon>
        <taxon>Viridiplantae</taxon>
        <taxon>Streptophyta</taxon>
        <taxon>Embryophyta</taxon>
        <taxon>Tracheophyta</taxon>
        <taxon>Spermatophyta</taxon>
        <taxon>Magnoliopsida</taxon>
        <taxon>eudicotyledons</taxon>
        <taxon>Gunneridae</taxon>
        <taxon>Pentapetalae</taxon>
        <taxon>asterids</taxon>
        <taxon>Ericales</taxon>
        <taxon>Theaceae</taxon>
        <taxon>Camellia</taxon>
    </lineage>
</organism>
<reference evidence="3" key="1">
    <citation type="journal article" date="2020" name="Nat. Commun.">
        <title>Genome assembly of wild tea tree DASZ reveals pedigree and selection history of tea varieties.</title>
        <authorList>
            <person name="Zhang W."/>
            <person name="Zhang Y."/>
            <person name="Qiu H."/>
            <person name="Guo Y."/>
            <person name="Wan H."/>
            <person name="Zhang X."/>
            <person name="Scossa F."/>
            <person name="Alseekh S."/>
            <person name="Zhang Q."/>
            <person name="Wang P."/>
            <person name="Xu L."/>
            <person name="Schmidt M.H."/>
            <person name="Jia X."/>
            <person name="Li D."/>
            <person name="Zhu A."/>
            <person name="Guo F."/>
            <person name="Chen W."/>
            <person name="Ni D."/>
            <person name="Usadel B."/>
            <person name="Fernie A.R."/>
            <person name="Wen W."/>
        </authorList>
    </citation>
    <scope>NUCLEOTIDE SEQUENCE [LARGE SCALE GENOMIC DNA]</scope>
    <source>
        <strain evidence="3">cv. G240</strain>
    </source>
</reference>
<keyword evidence="3" id="KW-1185">Reference proteome</keyword>